<evidence type="ECO:0000313" key="5">
    <source>
        <dbReference type="EMBL" id="RDW75530.1"/>
    </source>
</evidence>
<dbReference type="GO" id="GO:0005829">
    <property type="term" value="C:cytosol"/>
    <property type="evidence" value="ECO:0007669"/>
    <property type="project" value="TreeGrafter"/>
</dbReference>
<gene>
    <name evidence="5" type="ORF">BP6252_06672</name>
</gene>
<evidence type="ECO:0000256" key="3">
    <source>
        <dbReference type="ARBA" id="ARBA00023295"/>
    </source>
</evidence>
<evidence type="ECO:0000313" key="6">
    <source>
        <dbReference type="Proteomes" id="UP000256645"/>
    </source>
</evidence>
<dbReference type="InterPro" id="IPR036452">
    <property type="entry name" value="Ribo_hydro-like"/>
</dbReference>
<dbReference type="OrthoDB" id="432381at2759"/>
<dbReference type="InterPro" id="IPR001910">
    <property type="entry name" value="Inosine/uridine_hydrolase_dom"/>
</dbReference>
<dbReference type="Proteomes" id="UP000256645">
    <property type="component" value="Unassembled WGS sequence"/>
</dbReference>
<keyword evidence="6" id="KW-1185">Reference proteome</keyword>
<dbReference type="Pfam" id="PF01156">
    <property type="entry name" value="IU_nuc_hydro"/>
    <property type="match status" value="1"/>
</dbReference>
<reference evidence="5 6" key="1">
    <citation type="journal article" date="2018" name="IMA Fungus">
        <title>IMA Genome-F 9: Draft genome sequence of Annulohypoxylon stygium, Aspergillus mulundensis, Berkeleyomyces basicola (syn. Thielaviopsis basicola), Ceratocystis smalleyi, two Cercospora beticola strains, Coleophoma cylindrospora, Fusarium fracticaudum, Phialophora cf. hyalina, and Morchella septimelata.</title>
        <authorList>
            <person name="Wingfield B.D."/>
            <person name="Bills G.F."/>
            <person name="Dong Y."/>
            <person name="Huang W."/>
            <person name="Nel W.J."/>
            <person name="Swalarsk-Parry B.S."/>
            <person name="Vaghefi N."/>
            <person name="Wilken P.M."/>
            <person name="An Z."/>
            <person name="de Beer Z.W."/>
            <person name="De Vos L."/>
            <person name="Chen L."/>
            <person name="Duong T.A."/>
            <person name="Gao Y."/>
            <person name="Hammerbacher A."/>
            <person name="Kikkert J.R."/>
            <person name="Li Y."/>
            <person name="Li H."/>
            <person name="Li K."/>
            <person name="Li Q."/>
            <person name="Liu X."/>
            <person name="Ma X."/>
            <person name="Naidoo K."/>
            <person name="Pethybridge S.J."/>
            <person name="Sun J."/>
            <person name="Steenkamp E.T."/>
            <person name="van der Nest M.A."/>
            <person name="van Wyk S."/>
            <person name="Wingfield M.J."/>
            <person name="Xiong C."/>
            <person name="Yue Q."/>
            <person name="Zhang X."/>
        </authorList>
    </citation>
    <scope>NUCLEOTIDE SEQUENCE [LARGE SCALE GENOMIC DNA]</scope>
    <source>
        <strain evidence="5 6">BP6252</strain>
    </source>
</reference>
<evidence type="ECO:0000256" key="1">
    <source>
        <dbReference type="ARBA" id="ARBA00009176"/>
    </source>
</evidence>
<accession>A0A3D8RNJ6</accession>
<feature type="domain" description="Inosine/uridine-preferring nucleoside hydrolase" evidence="4">
    <location>
        <begin position="5"/>
        <end position="348"/>
    </location>
</feature>
<dbReference type="PANTHER" id="PTHR12304">
    <property type="entry name" value="INOSINE-URIDINE PREFERRING NUCLEOSIDE HYDROLASE"/>
    <property type="match status" value="1"/>
</dbReference>
<dbReference type="Gene3D" id="3.90.245.10">
    <property type="entry name" value="Ribonucleoside hydrolase-like"/>
    <property type="match status" value="1"/>
</dbReference>
<comment type="caution">
    <text evidence="5">The sequence shown here is derived from an EMBL/GenBank/DDBJ whole genome shotgun (WGS) entry which is preliminary data.</text>
</comment>
<proteinExistence type="inferred from homology"/>
<sequence length="409" mass="44913">MQKKIIIDTDPGVDDILALLFTLSHPAELDVQLVSLSFGNVSLKNCFRNAATVFHALNTLGLPGPHAVPRTSPINLAIGHDKPLLAADVVDASQFHGADGLGGTHETHPQYTAQRWLQDFERSSPPTTAVDDLRKGYTVLPREASEEILHLLRTNEPDTITIVAIGPLSNIAKAALLDPETFSRVKEVVVMGGVVEQNGNATPFSEFNAFADPEAAAVVFATTNVPNVATPSFPGVDWAFLKQQLKRAVKVTLLPLDITRAHPIYEKEWKANCTGSPLAEWVNLFTPRSFRLLHATDEEKCIVIHDALCIWYVLNSENSAFGVDTLDLRMETTGEWTRGMCCVDHRKTPPPVVDSQPGYANASSNKWLDPGAWRDIGRGNQVRVLTRTPGQEEWAKVFLRDVFGTARIA</sequence>
<keyword evidence="3" id="KW-0326">Glycosidase</keyword>
<dbReference type="GO" id="GO:0008477">
    <property type="term" value="F:purine nucleosidase activity"/>
    <property type="evidence" value="ECO:0007669"/>
    <property type="project" value="TreeGrafter"/>
</dbReference>
<dbReference type="GO" id="GO:0006152">
    <property type="term" value="P:purine nucleoside catabolic process"/>
    <property type="evidence" value="ECO:0007669"/>
    <property type="project" value="TreeGrafter"/>
</dbReference>
<protein>
    <recommendedName>
        <fullName evidence="4">Inosine/uridine-preferring nucleoside hydrolase domain-containing protein</fullName>
    </recommendedName>
</protein>
<dbReference type="InterPro" id="IPR023186">
    <property type="entry name" value="IUNH"/>
</dbReference>
<dbReference type="STRING" id="1849047.A0A3D8RNJ6"/>
<dbReference type="SUPFAM" id="SSF53590">
    <property type="entry name" value="Nucleoside hydrolase"/>
    <property type="match status" value="1"/>
</dbReference>
<keyword evidence="2" id="KW-0378">Hydrolase</keyword>
<evidence type="ECO:0000256" key="2">
    <source>
        <dbReference type="ARBA" id="ARBA00022801"/>
    </source>
</evidence>
<dbReference type="AlphaFoldDB" id="A0A3D8RNJ6"/>
<comment type="similarity">
    <text evidence="1">Belongs to the IUNH family.</text>
</comment>
<name>A0A3D8RNJ6_9HELO</name>
<dbReference type="PANTHER" id="PTHR12304:SF56">
    <property type="entry name" value="HYDROLASE, PUTATIVE (AFU_ORTHOLOGUE AFUA_1G11790)-RELATED"/>
    <property type="match status" value="1"/>
</dbReference>
<dbReference type="EMBL" id="PDLM01000006">
    <property type="protein sequence ID" value="RDW75530.1"/>
    <property type="molecule type" value="Genomic_DNA"/>
</dbReference>
<organism evidence="5 6">
    <name type="scientific">Coleophoma cylindrospora</name>
    <dbReference type="NCBI Taxonomy" id="1849047"/>
    <lineage>
        <taxon>Eukaryota</taxon>
        <taxon>Fungi</taxon>
        <taxon>Dikarya</taxon>
        <taxon>Ascomycota</taxon>
        <taxon>Pezizomycotina</taxon>
        <taxon>Leotiomycetes</taxon>
        <taxon>Helotiales</taxon>
        <taxon>Dermateaceae</taxon>
        <taxon>Coleophoma</taxon>
    </lineage>
</organism>
<evidence type="ECO:0000259" key="4">
    <source>
        <dbReference type="Pfam" id="PF01156"/>
    </source>
</evidence>